<dbReference type="InterPro" id="IPR052910">
    <property type="entry name" value="ABC-Purine-Binding"/>
</dbReference>
<proteinExistence type="predicted"/>
<evidence type="ECO:0000256" key="1">
    <source>
        <dbReference type="ARBA" id="ARBA00022729"/>
    </source>
</evidence>
<accession>A0A562ZVL1</accession>
<dbReference type="InterPro" id="IPR006311">
    <property type="entry name" value="TAT_signal"/>
</dbReference>
<dbReference type="Gene3D" id="3.40.50.2300">
    <property type="match status" value="2"/>
</dbReference>
<feature type="compositionally biased region" description="Pro residues" evidence="2">
    <location>
        <begin position="29"/>
        <end position="48"/>
    </location>
</feature>
<dbReference type="AlphaFoldDB" id="A0A562ZVL1"/>
<sequence length="389" mass="41421">MTDLKKRSLIRVAALTAAVAGLAACGKQEPPPAPAAAPAPTPVAAPAPAPKPAPLKIAFAYVGPVGDGGWTFAHDNGRKAIEKEFGDKIVTSFVEKVPESADAERVIRDMVGQGNKLIFGTTFGYMEPMLKVAGDSKDVKFEHATGYKTSENLRTYDSRTYEGAYMAGVIAGKMTKTNTLGVVGSIPIPEVVRNINSFTLGAQSVNPKIKTKVVWVGDWFNPPKETEAATALINGGADVLMQNTDSSAVLQTAEKMGKRAFGWDSDMTAYGPKAHLGSAIINWAPYYIKATREALEGKWTTGQSWWGVKEGAIDMVSVAADVPDDTKKRIDEIKAGLKDGTFNIWKGPIANNTGKEVLAKDAVADDKFLGGINFYVKGVEGKVPGGDKK</sequence>
<feature type="signal peptide" evidence="3">
    <location>
        <begin position="1"/>
        <end position="23"/>
    </location>
</feature>
<dbReference type="EMBL" id="VOBQ01000004">
    <property type="protein sequence ID" value="TWO72411.1"/>
    <property type="molecule type" value="Genomic_DNA"/>
</dbReference>
<dbReference type="CDD" id="cd19963">
    <property type="entry name" value="PBP1_BMP-like"/>
    <property type="match status" value="1"/>
</dbReference>
<dbReference type="PROSITE" id="PS51257">
    <property type="entry name" value="PROKAR_LIPOPROTEIN"/>
    <property type="match status" value="1"/>
</dbReference>
<feature type="region of interest" description="Disordered" evidence="2">
    <location>
        <begin position="26"/>
        <end position="48"/>
    </location>
</feature>
<feature type="domain" description="ABC transporter substrate-binding protein PnrA-like" evidence="4">
    <location>
        <begin position="56"/>
        <end position="328"/>
    </location>
</feature>
<keyword evidence="1 3" id="KW-0732">Signal</keyword>
<protein>
    <submittedName>
        <fullName evidence="5">BMP family ABC transporter substrate-binding protein</fullName>
    </submittedName>
</protein>
<evidence type="ECO:0000256" key="3">
    <source>
        <dbReference type="SAM" id="SignalP"/>
    </source>
</evidence>
<keyword evidence="6" id="KW-1185">Reference proteome</keyword>
<dbReference type="PANTHER" id="PTHR43208">
    <property type="entry name" value="ABC TRANSPORTER SUBSTRATE-BINDING PROTEIN"/>
    <property type="match status" value="1"/>
</dbReference>
<dbReference type="GO" id="GO:0005886">
    <property type="term" value="C:plasma membrane"/>
    <property type="evidence" value="ECO:0007669"/>
    <property type="project" value="InterPro"/>
</dbReference>
<evidence type="ECO:0000313" key="6">
    <source>
        <dbReference type="Proteomes" id="UP000318199"/>
    </source>
</evidence>
<name>A0A562ZVL1_9BURK</name>
<evidence type="ECO:0000313" key="5">
    <source>
        <dbReference type="EMBL" id="TWO72411.1"/>
    </source>
</evidence>
<evidence type="ECO:0000256" key="2">
    <source>
        <dbReference type="SAM" id="MobiDB-lite"/>
    </source>
</evidence>
<comment type="caution">
    <text evidence="5">The sequence shown here is derived from an EMBL/GenBank/DDBJ whole genome shotgun (WGS) entry which is preliminary data.</text>
</comment>
<dbReference type="Pfam" id="PF02608">
    <property type="entry name" value="Bmp"/>
    <property type="match status" value="1"/>
</dbReference>
<dbReference type="OrthoDB" id="9769871at2"/>
<dbReference type="PROSITE" id="PS51318">
    <property type="entry name" value="TAT"/>
    <property type="match status" value="1"/>
</dbReference>
<gene>
    <name evidence="5" type="ORF">FN976_06835</name>
</gene>
<dbReference type="PANTHER" id="PTHR43208:SF1">
    <property type="entry name" value="ABC TRANSPORTER SUBSTRATE-BINDING PROTEIN"/>
    <property type="match status" value="1"/>
</dbReference>
<dbReference type="Proteomes" id="UP000318199">
    <property type="component" value="Unassembled WGS sequence"/>
</dbReference>
<organism evidence="5 6">
    <name type="scientific">Caenimonas sedimenti</name>
    <dbReference type="NCBI Taxonomy" id="2596921"/>
    <lineage>
        <taxon>Bacteria</taxon>
        <taxon>Pseudomonadati</taxon>
        <taxon>Pseudomonadota</taxon>
        <taxon>Betaproteobacteria</taxon>
        <taxon>Burkholderiales</taxon>
        <taxon>Comamonadaceae</taxon>
        <taxon>Caenimonas</taxon>
    </lineage>
</organism>
<reference evidence="5 6" key="1">
    <citation type="submission" date="2019-07" db="EMBL/GenBank/DDBJ databases">
        <title>Caenimonas sedimenti sp. nov., isolated from activated sludge.</title>
        <authorList>
            <person name="Xu J."/>
        </authorList>
    </citation>
    <scope>NUCLEOTIDE SEQUENCE [LARGE SCALE GENOMIC DNA]</scope>
    <source>
        <strain evidence="5 6">HX-9-20</strain>
    </source>
</reference>
<feature type="chain" id="PRO_5021981947" evidence="3">
    <location>
        <begin position="24"/>
        <end position="389"/>
    </location>
</feature>
<evidence type="ECO:0000259" key="4">
    <source>
        <dbReference type="Pfam" id="PF02608"/>
    </source>
</evidence>
<dbReference type="RefSeq" id="WP_145892234.1">
    <property type="nucleotide sequence ID" value="NZ_VOBQ01000004.1"/>
</dbReference>
<dbReference type="InterPro" id="IPR003760">
    <property type="entry name" value="PnrA-like"/>
</dbReference>